<proteinExistence type="predicted"/>
<evidence type="ECO:0000313" key="1">
    <source>
        <dbReference type="EMBL" id="JAS50229.1"/>
    </source>
</evidence>
<dbReference type="Gene3D" id="3.40.30.10">
    <property type="entry name" value="Glutaredoxin"/>
    <property type="match status" value="1"/>
</dbReference>
<reference evidence="1" key="1">
    <citation type="submission" date="2015-11" db="EMBL/GenBank/DDBJ databases">
        <title>De novo transcriptome assembly of four potential Pierce s Disease insect vectors from Arizona vineyards.</title>
        <authorList>
            <person name="Tassone E.E."/>
        </authorList>
    </citation>
    <scope>NUCLEOTIDE SEQUENCE</scope>
</reference>
<name>A0A1B6FJ54_9HEMI</name>
<protein>
    <recommendedName>
        <fullName evidence="2">Thioredoxin-like fold domain-containing protein</fullName>
    </recommendedName>
</protein>
<sequence length="211" mass="24332">TLLINVHLKVLSSKFAKLHPRLLFYKNLLLVVEIVMLPRQVYDPLRNCIKYAPINYVISGLTECPALVTNQKGYKAALRDIIRYTPATLLFYGSPCSKATAKILPELKLLLHVARQRKRKVEIVYIPVYCKPDDSVTFVPDCLGEEEDFRLNHGDWWIMDYPSQESLMAVYMHSVVEIPTIVVLNSQGFIVDDQAHHDIKELSNLVLLYWF</sequence>
<evidence type="ECO:0008006" key="2">
    <source>
        <dbReference type="Google" id="ProtNLM"/>
    </source>
</evidence>
<organism evidence="1">
    <name type="scientific">Cuerna arida</name>
    <dbReference type="NCBI Taxonomy" id="1464854"/>
    <lineage>
        <taxon>Eukaryota</taxon>
        <taxon>Metazoa</taxon>
        <taxon>Ecdysozoa</taxon>
        <taxon>Arthropoda</taxon>
        <taxon>Hexapoda</taxon>
        <taxon>Insecta</taxon>
        <taxon>Pterygota</taxon>
        <taxon>Neoptera</taxon>
        <taxon>Paraneoptera</taxon>
        <taxon>Hemiptera</taxon>
        <taxon>Auchenorrhyncha</taxon>
        <taxon>Membracoidea</taxon>
        <taxon>Cicadellidae</taxon>
        <taxon>Cicadellinae</taxon>
        <taxon>Proconiini</taxon>
        <taxon>Cuerna</taxon>
    </lineage>
</organism>
<dbReference type="EMBL" id="GECZ01019540">
    <property type="protein sequence ID" value="JAS50229.1"/>
    <property type="molecule type" value="Transcribed_RNA"/>
</dbReference>
<accession>A0A1B6FJ54</accession>
<feature type="non-terminal residue" evidence="1">
    <location>
        <position position="1"/>
    </location>
</feature>
<gene>
    <name evidence="1" type="ORF">g.8992</name>
</gene>
<dbReference type="AlphaFoldDB" id="A0A1B6FJ54"/>